<evidence type="ECO:0000313" key="1">
    <source>
        <dbReference type="EMBL" id="CUA90184.1"/>
    </source>
</evidence>
<sequence>MPVHRLDHGLGQGVAPEGAAQALARRFDAPLPVGLVLLHLRGPP</sequence>
<gene>
    <name evidence="1" type="ORF">Ga0061061_111103</name>
</gene>
<dbReference type="RefSeq" id="WP_280949170.1">
    <property type="nucleotide sequence ID" value="NZ_CYHC01000011.1"/>
</dbReference>
<protein>
    <submittedName>
        <fullName evidence="1">Uncharacterized protein</fullName>
    </submittedName>
</protein>
<accession>A0ABP2AAX2</accession>
<name>A0ABP2AAX2_9HYPH</name>
<dbReference type="Proteomes" id="UP000182178">
    <property type="component" value="Unassembled WGS sequence"/>
</dbReference>
<dbReference type="EMBL" id="CYHC01000011">
    <property type="protein sequence ID" value="CUA90184.1"/>
    <property type="molecule type" value="Genomic_DNA"/>
</dbReference>
<comment type="caution">
    <text evidence="1">The sequence shown here is derived from an EMBL/GenBank/DDBJ whole genome shotgun (WGS) entry which is preliminary data.</text>
</comment>
<reference evidence="1 2" key="1">
    <citation type="submission" date="2015-08" db="EMBL/GenBank/DDBJ databases">
        <authorList>
            <person name="Varghese N."/>
        </authorList>
    </citation>
    <scope>NUCLEOTIDE SEQUENCE [LARGE SCALE GENOMIC DNA]</scope>
    <source>
        <strain evidence="1 2">DSM 18167</strain>
    </source>
</reference>
<evidence type="ECO:0000313" key="2">
    <source>
        <dbReference type="Proteomes" id="UP000182178"/>
    </source>
</evidence>
<proteinExistence type="predicted"/>
<organism evidence="1 2">
    <name type="scientific">Chelatococcus sambhunathii</name>
    <dbReference type="NCBI Taxonomy" id="363953"/>
    <lineage>
        <taxon>Bacteria</taxon>
        <taxon>Pseudomonadati</taxon>
        <taxon>Pseudomonadota</taxon>
        <taxon>Alphaproteobacteria</taxon>
        <taxon>Hyphomicrobiales</taxon>
        <taxon>Chelatococcaceae</taxon>
        <taxon>Chelatococcus</taxon>
    </lineage>
</organism>
<keyword evidence="2" id="KW-1185">Reference proteome</keyword>